<feature type="domain" description="DUF402" evidence="1">
    <location>
        <begin position="45"/>
        <end position="119"/>
    </location>
</feature>
<sequence>MVAYDVPILPEWQAVGRPTVDRGFVIADEGVQIMKPNTFTGWLEGGWYIDLVDVEETEPGRLVVHDRQVDILLPPTSIRYEMLDLDDFADVIENGSLDAATAVRVLRNTQRFIDKYLRNTDQDVLESWPDFPPAAVRQLAELPPFEKGEQW</sequence>
<comment type="caution">
    <text evidence="2">The sequence shown here is derived from an EMBL/GenBank/DDBJ whole genome shotgun (WGS) entry which is preliminary data.</text>
</comment>
<dbReference type="Proteomes" id="UP001500542">
    <property type="component" value="Unassembled WGS sequence"/>
</dbReference>
<dbReference type="Gene3D" id="2.40.380.10">
    <property type="entry name" value="FomD-like"/>
    <property type="match status" value="1"/>
</dbReference>
<accession>A0ABP4B307</accession>
<proteinExistence type="predicted"/>
<dbReference type="InterPro" id="IPR035930">
    <property type="entry name" value="FomD-like_sf"/>
</dbReference>
<dbReference type="EMBL" id="BAAAHK010000008">
    <property type="protein sequence ID" value="GAA0944756.1"/>
    <property type="molecule type" value="Genomic_DNA"/>
</dbReference>
<reference evidence="3" key="1">
    <citation type="journal article" date="2019" name="Int. J. Syst. Evol. Microbiol.">
        <title>The Global Catalogue of Microorganisms (GCM) 10K type strain sequencing project: providing services to taxonomists for standard genome sequencing and annotation.</title>
        <authorList>
            <consortium name="The Broad Institute Genomics Platform"/>
            <consortium name="The Broad Institute Genome Sequencing Center for Infectious Disease"/>
            <person name="Wu L."/>
            <person name="Ma J."/>
        </authorList>
    </citation>
    <scope>NUCLEOTIDE SEQUENCE [LARGE SCALE GENOMIC DNA]</scope>
    <source>
        <strain evidence="3">JCM 10977</strain>
    </source>
</reference>
<name>A0ABP4B307_9ACTN</name>
<dbReference type="SUPFAM" id="SSF159234">
    <property type="entry name" value="FomD-like"/>
    <property type="match status" value="1"/>
</dbReference>
<evidence type="ECO:0000313" key="2">
    <source>
        <dbReference type="EMBL" id="GAA0944756.1"/>
    </source>
</evidence>
<keyword evidence="3" id="KW-1185">Reference proteome</keyword>
<organism evidence="2 3">
    <name type="scientific">Kribbella koreensis</name>
    <dbReference type="NCBI Taxonomy" id="57909"/>
    <lineage>
        <taxon>Bacteria</taxon>
        <taxon>Bacillati</taxon>
        <taxon>Actinomycetota</taxon>
        <taxon>Actinomycetes</taxon>
        <taxon>Propionibacteriales</taxon>
        <taxon>Kribbellaceae</taxon>
        <taxon>Kribbella</taxon>
    </lineage>
</organism>
<gene>
    <name evidence="2" type="ORF">GCM10009554_39140</name>
</gene>
<protein>
    <recommendedName>
        <fullName evidence="1">DUF402 domain-containing protein</fullName>
    </recommendedName>
</protein>
<evidence type="ECO:0000259" key="1">
    <source>
        <dbReference type="Pfam" id="PF04167"/>
    </source>
</evidence>
<dbReference type="InterPro" id="IPR007295">
    <property type="entry name" value="DUF402"/>
</dbReference>
<dbReference type="Pfam" id="PF04167">
    <property type="entry name" value="DUF402"/>
    <property type="match status" value="1"/>
</dbReference>
<evidence type="ECO:0000313" key="3">
    <source>
        <dbReference type="Proteomes" id="UP001500542"/>
    </source>
</evidence>